<name>A0ACD3A5I0_9AGAR</name>
<accession>A0ACD3A5I0</accession>
<gene>
    <name evidence="1" type="ORF">BDN72DRAFT_805619</name>
</gene>
<protein>
    <submittedName>
        <fullName evidence="1">Uncharacterized protein</fullName>
    </submittedName>
</protein>
<reference evidence="1 2" key="1">
    <citation type="journal article" date="2019" name="Nat. Ecol. Evol.">
        <title>Megaphylogeny resolves global patterns of mushroom evolution.</title>
        <authorList>
            <person name="Varga T."/>
            <person name="Krizsan K."/>
            <person name="Foldi C."/>
            <person name="Dima B."/>
            <person name="Sanchez-Garcia M."/>
            <person name="Sanchez-Ramirez S."/>
            <person name="Szollosi G.J."/>
            <person name="Szarkandi J.G."/>
            <person name="Papp V."/>
            <person name="Albert L."/>
            <person name="Andreopoulos W."/>
            <person name="Angelini C."/>
            <person name="Antonin V."/>
            <person name="Barry K.W."/>
            <person name="Bougher N.L."/>
            <person name="Buchanan P."/>
            <person name="Buyck B."/>
            <person name="Bense V."/>
            <person name="Catcheside P."/>
            <person name="Chovatia M."/>
            <person name="Cooper J."/>
            <person name="Damon W."/>
            <person name="Desjardin D."/>
            <person name="Finy P."/>
            <person name="Geml J."/>
            <person name="Haridas S."/>
            <person name="Hughes K."/>
            <person name="Justo A."/>
            <person name="Karasinski D."/>
            <person name="Kautmanova I."/>
            <person name="Kiss B."/>
            <person name="Kocsube S."/>
            <person name="Kotiranta H."/>
            <person name="LaButti K.M."/>
            <person name="Lechner B.E."/>
            <person name="Liimatainen K."/>
            <person name="Lipzen A."/>
            <person name="Lukacs Z."/>
            <person name="Mihaltcheva S."/>
            <person name="Morgado L.N."/>
            <person name="Niskanen T."/>
            <person name="Noordeloos M.E."/>
            <person name="Ohm R.A."/>
            <person name="Ortiz-Santana B."/>
            <person name="Ovrebo C."/>
            <person name="Racz N."/>
            <person name="Riley R."/>
            <person name="Savchenko A."/>
            <person name="Shiryaev A."/>
            <person name="Soop K."/>
            <person name="Spirin V."/>
            <person name="Szebenyi C."/>
            <person name="Tomsovsky M."/>
            <person name="Tulloss R.E."/>
            <person name="Uehling J."/>
            <person name="Grigoriev I.V."/>
            <person name="Vagvolgyi C."/>
            <person name="Papp T."/>
            <person name="Martin F.M."/>
            <person name="Miettinen O."/>
            <person name="Hibbett D.S."/>
            <person name="Nagy L.G."/>
        </authorList>
    </citation>
    <scope>NUCLEOTIDE SEQUENCE [LARGE SCALE GENOMIC DNA]</scope>
    <source>
        <strain evidence="1 2">NL-1719</strain>
    </source>
</reference>
<evidence type="ECO:0000313" key="1">
    <source>
        <dbReference type="EMBL" id="TFK60559.1"/>
    </source>
</evidence>
<dbReference type="EMBL" id="ML208759">
    <property type="protein sequence ID" value="TFK60559.1"/>
    <property type="molecule type" value="Genomic_DNA"/>
</dbReference>
<sequence length="259" mass="29156">MDDKRPTRLQHPYHRSRQVHLFGEPNLPASTAHSMFLDNVTAPPESFDTTTGDLFQDLRRAVEKTSRPPESFVTVFLQNLLRYLGYNAPVPARLLCGHREISLPMCGKTIKVAPAISILGEDGCDLVAHAVKDTTPTGTVDSEPRLIAEAIAAFFEFQEGHRRIGNKVPNYREIPGIVMKGTAPVFYRIPITDDLVRSIGDGTYPDQPTIVYRLLSPVQDVSKYFSEGMQSLENRRVIMQCFEAFKRYLPPEWHSSTPV</sequence>
<evidence type="ECO:0000313" key="2">
    <source>
        <dbReference type="Proteomes" id="UP000308600"/>
    </source>
</evidence>
<organism evidence="1 2">
    <name type="scientific">Pluteus cervinus</name>
    <dbReference type="NCBI Taxonomy" id="181527"/>
    <lineage>
        <taxon>Eukaryota</taxon>
        <taxon>Fungi</taxon>
        <taxon>Dikarya</taxon>
        <taxon>Basidiomycota</taxon>
        <taxon>Agaricomycotina</taxon>
        <taxon>Agaricomycetes</taxon>
        <taxon>Agaricomycetidae</taxon>
        <taxon>Agaricales</taxon>
        <taxon>Pluteineae</taxon>
        <taxon>Pluteaceae</taxon>
        <taxon>Pluteus</taxon>
    </lineage>
</organism>
<proteinExistence type="predicted"/>
<dbReference type="Proteomes" id="UP000308600">
    <property type="component" value="Unassembled WGS sequence"/>
</dbReference>
<keyword evidence="2" id="KW-1185">Reference proteome</keyword>